<dbReference type="Gene3D" id="3.90.870.20">
    <property type="entry name" value="Carbamoyltransferase, C-terminal domain"/>
    <property type="match status" value="1"/>
</dbReference>
<dbReference type="InterPro" id="IPR051338">
    <property type="entry name" value="NodU/CmcH_Carbamoyltrnsfr"/>
</dbReference>
<dbReference type="Pfam" id="PF16861">
    <property type="entry name" value="Carbam_trans_C"/>
    <property type="match status" value="1"/>
</dbReference>
<sequence length="588" mass="65992">MSKYYIGLSVTYHDSALAIIDDSGEVVFAEATERYLQNKRALNCEPDQLFRLPELLAQYCPGLTQLVIASNWRKKRPLYETLISGLGLLSAQGLLKKGFKKLCSPLQNYQLHHMMACQRSSIDTTGLNLLRIIGEYYPHVTVEFADYDHHLTHAAMACYSSPFEEAACAVIDSWGENGALAFYRYSNRKLELIHATHGMATASLGLYYMKITELCGFDWLKGEEWKVMGLASYGKLNPAFYDVLAATLTIDGFECRHVSENPFEKLAKLDDFKHRQDDPISVAADLAYTGQQFFCDTVSRLLTYLHAVTGSDNLALAGGCALNSSYNGQINTRTPFTQVHIPSAPADDGCAVGAAYLAFHHAQPQPKPAKLLSPYLGSEIEDETIQRLIRYNGALTVQHLPNSICQATAVLLAQGKLVAWVQGRAEFGPRSLGNRSILADARHASMQDHINLNVKFREKFRPFAPSVLHEHAAEYFDNYQESPYMDKTLHIRETQQARVAAVCHVDGTGRLQTVKRDWNPRYYELIEQYYYLTSVPMLLNTSFNVMGKPLIHTLEDALAVFLTTGLDVLVLNDYLITKPYYETTRPPV</sequence>
<dbReference type="InterPro" id="IPR038152">
    <property type="entry name" value="Carbam_trans_C_sf"/>
</dbReference>
<feature type="domain" description="Carbamoyltransferase" evidence="2">
    <location>
        <begin position="144"/>
        <end position="355"/>
    </location>
</feature>
<evidence type="ECO:0000313" key="5">
    <source>
        <dbReference type="Proteomes" id="UP000195667"/>
    </source>
</evidence>
<dbReference type="OrthoDB" id="9780777at2"/>
<dbReference type="EC" id="2.1.3.-" evidence="4"/>
<evidence type="ECO:0000259" key="2">
    <source>
        <dbReference type="Pfam" id="PF02543"/>
    </source>
</evidence>
<dbReference type="InterPro" id="IPR043129">
    <property type="entry name" value="ATPase_NBD"/>
</dbReference>
<evidence type="ECO:0000259" key="3">
    <source>
        <dbReference type="Pfam" id="PF16861"/>
    </source>
</evidence>
<dbReference type="Pfam" id="PF02543">
    <property type="entry name" value="Carbam_trans_N"/>
    <property type="match status" value="1"/>
</dbReference>
<dbReference type="Proteomes" id="UP000195667">
    <property type="component" value="Unassembled WGS sequence"/>
</dbReference>
<comment type="similarity">
    <text evidence="1">Belongs to the NodU/CmcH family.</text>
</comment>
<dbReference type="EMBL" id="FUKI01000144">
    <property type="protein sequence ID" value="SJM95197.1"/>
    <property type="molecule type" value="Genomic_DNA"/>
</dbReference>
<feature type="domain" description="Carbamoyltransferase C-terminal" evidence="3">
    <location>
        <begin position="410"/>
        <end position="578"/>
    </location>
</feature>
<reference evidence="5" key="1">
    <citation type="submission" date="2017-02" db="EMBL/GenBank/DDBJ databases">
        <authorList>
            <person name="Daims H."/>
        </authorList>
    </citation>
    <scope>NUCLEOTIDE SEQUENCE [LARGE SCALE GENOMIC DNA]</scope>
</reference>
<dbReference type="InterPro" id="IPR031730">
    <property type="entry name" value="Carbam_trans_C"/>
</dbReference>
<dbReference type="RefSeq" id="WP_087144688.1">
    <property type="nucleotide sequence ID" value="NZ_FUKI01000144.1"/>
</dbReference>
<keyword evidence="5" id="KW-1185">Reference proteome</keyword>
<evidence type="ECO:0000256" key="1">
    <source>
        <dbReference type="ARBA" id="ARBA00006129"/>
    </source>
</evidence>
<dbReference type="GO" id="GO:0016740">
    <property type="term" value="F:transferase activity"/>
    <property type="evidence" value="ECO:0007669"/>
    <property type="project" value="UniProtKB-KW"/>
</dbReference>
<organism evidence="4 5">
    <name type="scientific">Crenothrix polyspora</name>
    <dbReference type="NCBI Taxonomy" id="360316"/>
    <lineage>
        <taxon>Bacteria</taxon>
        <taxon>Pseudomonadati</taxon>
        <taxon>Pseudomonadota</taxon>
        <taxon>Gammaproteobacteria</taxon>
        <taxon>Methylococcales</taxon>
        <taxon>Crenotrichaceae</taxon>
        <taxon>Crenothrix</taxon>
    </lineage>
</organism>
<name>A0A1R4HG58_9GAMM</name>
<dbReference type="Gene3D" id="3.30.420.40">
    <property type="match status" value="2"/>
</dbReference>
<dbReference type="CDD" id="cd24033">
    <property type="entry name" value="ASKHA_NBD_NodU_CmcH-like_N"/>
    <property type="match status" value="1"/>
</dbReference>
<evidence type="ECO:0000313" key="4">
    <source>
        <dbReference type="EMBL" id="SJM95197.1"/>
    </source>
</evidence>
<protein>
    <submittedName>
        <fullName evidence="4">Nodulation protein NolNO</fullName>
        <ecNumber evidence="4">2.1.3.-</ecNumber>
    </submittedName>
</protein>
<dbReference type="PANTHER" id="PTHR34847:SF1">
    <property type="entry name" value="NODULATION PROTEIN U"/>
    <property type="match status" value="1"/>
</dbReference>
<dbReference type="PANTHER" id="PTHR34847">
    <property type="entry name" value="NODULATION PROTEIN U"/>
    <property type="match status" value="1"/>
</dbReference>
<dbReference type="SUPFAM" id="SSF53067">
    <property type="entry name" value="Actin-like ATPase domain"/>
    <property type="match status" value="1"/>
</dbReference>
<keyword evidence="4" id="KW-0808">Transferase</keyword>
<dbReference type="InterPro" id="IPR003696">
    <property type="entry name" value="Carbtransf_dom"/>
</dbReference>
<proteinExistence type="inferred from homology"/>
<dbReference type="AlphaFoldDB" id="A0A1R4HG58"/>
<gene>
    <name evidence="4" type="primary">nolO</name>
    <name evidence="4" type="ORF">CRENPOLYSF1_660013</name>
</gene>
<accession>A0A1R4HG58</accession>